<feature type="compositionally biased region" description="Low complexity" evidence="10">
    <location>
        <begin position="194"/>
        <end position="207"/>
    </location>
</feature>
<evidence type="ECO:0000256" key="12">
    <source>
        <dbReference type="SAM" id="SignalP"/>
    </source>
</evidence>
<evidence type="ECO:0000256" key="7">
    <source>
        <dbReference type="ARBA" id="ARBA00022989"/>
    </source>
</evidence>
<comment type="function">
    <text evidence="9">Required for normal levels of the cell wall 1,6-beta-glucan. Involved in a protein folding machinery chaperoning proteins acting in various physiological processes including cell wall synthesis and lysis of autophagic bodies.</text>
</comment>
<dbReference type="STRING" id="1230905.A0A1G4J0K0"/>
<evidence type="ECO:0000256" key="11">
    <source>
        <dbReference type="SAM" id="Phobius"/>
    </source>
</evidence>
<proteinExistence type="inferred from homology"/>
<keyword evidence="4 11" id="KW-0812">Transmembrane</keyword>
<dbReference type="OrthoDB" id="5327821at2759"/>
<dbReference type="InterPro" id="IPR019623">
    <property type="entry name" value="Rot1"/>
</dbReference>
<dbReference type="GO" id="GO:0005789">
    <property type="term" value="C:endoplasmic reticulum membrane"/>
    <property type="evidence" value="ECO:0007669"/>
    <property type="project" value="UniProtKB-SubCell"/>
</dbReference>
<dbReference type="AlphaFoldDB" id="A0A1G4J0K0"/>
<evidence type="ECO:0000256" key="5">
    <source>
        <dbReference type="ARBA" id="ARBA00022729"/>
    </source>
</evidence>
<keyword evidence="7 11" id="KW-1133">Transmembrane helix</keyword>
<feature type="compositionally biased region" description="Basic residues" evidence="10">
    <location>
        <begin position="208"/>
        <end position="217"/>
    </location>
</feature>
<name>A0A1G4J0K0_9SACH</name>
<evidence type="ECO:0000256" key="1">
    <source>
        <dbReference type="ARBA" id="ARBA00004115"/>
    </source>
</evidence>
<feature type="chain" id="PRO_5009235806" description="Protein ROT1" evidence="12">
    <location>
        <begin position="21"/>
        <end position="260"/>
    </location>
</feature>
<keyword evidence="5 12" id="KW-0732">Signal</keyword>
<feature type="region of interest" description="Disordered" evidence="10">
    <location>
        <begin position="181"/>
        <end position="220"/>
    </location>
</feature>
<protein>
    <recommendedName>
        <fullName evidence="3 9">Protein ROT1</fullName>
    </recommendedName>
</protein>
<accession>A0A1G4J0K0</accession>
<evidence type="ECO:0000313" key="13">
    <source>
        <dbReference type="EMBL" id="SCU83106.1"/>
    </source>
</evidence>
<dbReference type="Pfam" id="PF10681">
    <property type="entry name" value="Rot1"/>
    <property type="match status" value="1"/>
</dbReference>
<evidence type="ECO:0000256" key="6">
    <source>
        <dbReference type="ARBA" id="ARBA00022824"/>
    </source>
</evidence>
<evidence type="ECO:0000256" key="3">
    <source>
        <dbReference type="ARBA" id="ARBA00017291"/>
    </source>
</evidence>
<dbReference type="GO" id="GO:0007118">
    <property type="term" value="P:budding cell apical bud growth"/>
    <property type="evidence" value="ECO:0007669"/>
    <property type="project" value="TreeGrafter"/>
</dbReference>
<evidence type="ECO:0000256" key="9">
    <source>
        <dbReference type="PIRNR" id="PIRNR017290"/>
    </source>
</evidence>
<dbReference type="GO" id="GO:0006458">
    <property type="term" value="P:'de novo' protein folding"/>
    <property type="evidence" value="ECO:0007669"/>
    <property type="project" value="InterPro"/>
</dbReference>
<keyword evidence="6 9" id="KW-0256">Endoplasmic reticulum</keyword>
<dbReference type="PIRSF" id="PIRSF017290">
    <property type="entry name" value="ROT1_prd"/>
    <property type="match status" value="1"/>
</dbReference>
<organism evidence="13 14">
    <name type="scientific">Lachancea mirantina</name>
    <dbReference type="NCBI Taxonomy" id="1230905"/>
    <lineage>
        <taxon>Eukaryota</taxon>
        <taxon>Fungi</taxon>
        <taxon>Dikarya</taxon>
        <taxon>Ascomycota</taxon>
        <taxon>Saccharomycotina</taxon>
        <taxon>Saccharomycetes</taxon>
        <taxon>Saccharomycetales</taxon>
        <taxon>Saccharomycetaceae</taxon>
        <taxon>Lachancea</taxon>
    </lineage>
</organism>
<dbReference type="GO" id="GO:0051082">
    <property type="term" value="F:unfolded protein binding"/>
    <property type="evidence" value="ECO:0007669"/>
    <property type="project" value="TreeGrafter"/>
</dbReference>
<dbReference type="Proteomes" id="UP000191024">
    <property type="component" value="Chromosome C"/>
</dbReference>
<dbReference type="PANTHER" id="PTHR28090:SF1">
    <property type="entry name" value="PROTEIN ROT1"/>
    <property type="match status" value="1"/>
</dbReference>
<comment type="subcellular location">
    <subcellularLocation>
        <location evidence="1">Endoplasmic reticulum membrane</location>
        <topology evidence="1">Single-pass type I membrane protein</topology>
    </subcellularLocation>
</comment>
<reference evidence="14" key="1">
    <citation type="submission" date="2016-03" db="EMBL/GenBank/DDBJ databases">
        <authorList>
            <person name="Devillers H."/>
        </authorList>
    </citation>
    <scope>NUCLEOTIDE SEQUENCE [LARGE SCALE GENOMIC DNA]</scope>
</reference>
<evidence type="ECO:0000256" key="10">
    <source>
        <dbReference type="SAM" id="MobiDB-lite"/>
    </source>
</evidence>
<keyword evidence="8 9" id="KW-0472">Membrane</keyword>
<keyword evidence="14" id="KW-1185">Reference proteome</keyword>
<evidence type="ECO:0000313" key="14">
    <source>
        <dbReference type="Proteomes" id="UP000191024"/>
    </source>
</evidence>
<comment type="similarity">
    <text evidence="2 9">Belongs to the ROT1 family.</text>
</comment>
<evidence type="ECO:0000256" key="4">
    <source>
        <dbReference type="ARBA" id="ARBA00022692"/>
    </source>
</evidence>
<feature type="transmembrane region" description="Helical" evidence="11">
    <location>
        <begin position="241"/>
        <end position="258"/>
    </location>
</feature>
<feature type="signal peptide" evidence="12">
    <location>
        <begin position="1"/>
        <end position="20"/>
    </location>
</feature>
<dbReference type="EMBL" id="LT598466">
    <property type="protein sequence ID" value="SCU83106.1"/>
    <property type="molecule type" value="Genomic_DNA"/>
</dbReference>
<evidence type="ECO:0000256" key="2">
    <source>
        <dbReference type="ARBA" id="ARBA00007149"/>
    </source>
</evidence>
<sequence length="260" mass="28665">MIGILSLLGLVARLIDVCSAADDGSSLYGTWSSKSNQVFTGPGFYDPVDELLIEPSLPGISYSFTKDGWFEEATYQVSGNPRQPNCPKAAVTFQHGNFEISDNGTLTLNPIQVDGRQIFSDPCNDDGVSLYQRYNQTEVFKSFEVHFNDYYGKNMLQLYQQDGSPMQPLYLAYQPPQMLPTETLNPTAADDSKATATGSSASASATGNKKRSLRSAVKRSLENKHRTNAVKSENRFFNANFYWWVSAGLIGVGSLVFLSM</sequence>
<gene>
    <name evidence="13" type="ORF">LAMI_0C02014G</name>
</gene>
<dbReference type="PANTHER" id="PTHR28090">
    <property type="entry name" value="PROTEIN ROT1"/>
    <property type="match status" value="1"/>
</dbReference>
<evidence type="ECO:0000256" key="8">
    <source>
        <dbReference type="ARBA" id="ARBA00023136"/>
    </source>
</evidence>